<reference evidence="7 8" key="1">
    <citation type="submission" date="2016-10" db="EMBL/GenBank/DDBJ databases">
        <authorList>
            <person name="de Groot N.N."/>
        </authorList>
    </citation>
    <scope>NUCLEOTIDE SEQUENCE [LARGE SCALE GENOMIC DNA]</scope>
    <source>
        <strain evidence="7 8">CGMCC 1.11030</strain>
    </source>
</reference>
<dbReference type="Pfam" id="PF02737">
    <property type="entry name" value="3HCDH_N"/>
    <property type="match status" value="1"/>
</dbReference>
<evidence type="ECO:0000256" key="3">
    <source>
        <dbReference type="ARBA" id="ARBA00023239"/>
    </source>
</evidence>
<dbReference type="Pfam" id="PF00725">
    <property type="entry name" value="3HCDH"/>
    <property type="match status" value="2"/>
</dbReference>
<keyword evidence="3" id="KW-0456">Lyase</keyword>
<evidence type="ECO:0000256" key="2">
    <source>
        <dbReference type="ARBA" id="ARBA00023235"/>
    </source>
</evidence>
<dbReference type="AlphaFoldDB" id="A0A1I3E8G9"/>
<dbReference type="GO" id="GO:0006635">
    <property type="term" value="P:fatty acid beta-oxidation"/>
    <property type="evidence" value="ECO:0007669"/>
    <property type="project" value="TreeGrafter"/>
</dbReference>
<dbReference type="GO" id="GO:0070403">
    <property type="term" value="F:NAD+ binding"/>
    <property type="evidence" value="ECO:0007669"/>
    <property type="project" value="InterPro"/>
</dbReference>
<keyword evidence="8" id="KW-1185">Reference proteome</keyword>
<sequence length="443" mass="47505">MTVSSLTAADPDKEALSAYIAEAGRKTWVIDGLPAGLPLREIRKVGVIGAGTMGGGIAMNFASAGIPVTILETKQEALDRGLGVVRTNYQRSADRGRFPQEEVAERMDRLTGTLEMEALSDCDLIIEAVFENLDLKKSIFAALDKVAKPGAILGTNTSGLDIDAIAAQTSRPADVIGLHFFSPANVMKLLEIVRADETADDVVATCMDISKKIGKVASLVGVCPGFVGNRILRARQVQANKLVYQGVMPWDVDAALNAFGFKMGPYQMSDLAGLDIGWSKGAKTQNPIRDALCEMDRRGQKTGAGYYDYDADRKGSPSDVTARVIREVTGAEPSTMGRDEIIETCIFPMINEGVRILEDCKAQRPSDIDVIWLNGYGWPSDKGGPMWFGDMVGPKAVLARMEKLGADDPDFAPAATLKKLAAEGGRFVDLDLGGLKVGEEKVA</sequence>
<dbReference type="InterPro" id="IPR006108">
    <property type="entry name" value="3HC_DH_C"/>
</dbReference>
<dbReference type="GO" id="GO:0016853">
    <property type="term" value="F:isomerase activity"/>
    <property type="evidence" value="ECO:0007669"/>
    <property type="project" value="UniProtKB-KW"/>
</dbReference>
<dbReference type="RefSeq" id="WP_092859031.1">
    <property type="nucleotide sequence ID" value="NZ_FOQH01000003.1"/>
</dbReference>
<protein>
    <submittedName>
        <fullName evidence="7">3-hydroxyacyl-CoA dehydrogenase</fullName>
    </submittedName>
</protein>
<proteinExistence type="predicted"/>
<dbReference type="STRING" id="1114924.SAMN05216258_103239"/>
<dbReference type="Gene3D" id="3.40.50.720">
    <property type="entry name" value="NAD(P)-binding Rossmann-like Domain"/>
    <property type="match status" value="1"/>
</dbReference>
<dbReference type="InterPro" id="IPR008927">
    <property type="entry name" value="6-PGluconate_DH-like_C_sf"/>
</dbReference>
<evidence type="ECO:0000259" key="6">
    <source>
        <dbReference type="Pfam" id="PF02737"/>
    </source>
</evidence>
<keyword evidence="4" id="KW-0511">Multifunctional enzyme</keyword>
<dbReference type="PANTHER" id="PTHR23309">
    <property type="entry name" value="3-HYDROXYACYL-COA DEHYROGENASE"/>
    <property type="match status" value="1"/>
</dbReference>
<dbReference type="FunFam" id="1.10.1040.50:FF:000006">
    <property type="entry name" value="Peroxisomal bifunctional enzyme"/>
    <property type="match status" value="1"/>
</dbReference>
<evidence type="ECO:0000256" key="4">
    <source>
        <dbReference type="ARBA" id="ARBA00023268"/>
    </source>
</evidence>
<dbReference type="InterPro" id="IPR006176">
    <property type="entry name" value="3-OHacyl-CoA_DH_NAD-bd"/>
</dbReference>
<dbReference type="OrthoDB" id="9771883at2"/>
<feature type="domain" description="3-hydroxyacyl-CoA dehydrogenase C-terminal" evidence="5">
    <location>
        <begin position="343"/>
        <end position="424"/>
    </location>
</feature>
<dbReference type="PANTHER" id="PTHR23309:SF49">
    <property type="entry name" value="PEROXISOMAL BIFUNCTIONAL ENZYME"/>
    <property type="match status" value="1"/>
</dbReference>
<dbReference type="SUPFAM" id="SSF48179">
    <property type="entry name" value="6-phosphogluconate dehydrogenase C-terminal domain-like"/>
    <property type="match status" value="2"/>
</dbReference>
<evidence type="ECO:0000256" key="1">
    <source>
        <dbReference type="ARBA" id="ARBA00023002"/>
    </source>
</evidence>
<keyword evidence="1" id="KW-0560">Oxidoreductase</keyword>
<dbReference type="Proteomes" id="UP000199377">
    <property type="component" value="Unassembled WGS sequence"/>
</dbReference>
<organism evidence="7 8">
    <name type="scientific">Albimonas pacifica</name>
    <dbReference type="NCBI Taxonomy" id="1114924"/>
    <lineage>
        <taxon>Bacteria</taxon>
        <taxon>Pseudomonadati</taxon>
        <taxon>Pseudomonadota</taxon>
        <taxon>Alphaproteobacteria</taxon>
        <taxon>Rhodobacterales</taxon>
        <taxon>Paracoccaceae</taxon>
        <taxon>Albimonas</taxon>
    </lineage>
</organism>
<dbReference type="Gene3D" id="1.10.1040.50">
    <property type="match status" value="1"/>
</dbReference>
<dbReference type="FunFam" id="3.40.50.720:FF:000009">
    <property type="entry name" value="Fatty oxidation complex, alpha subunit"/>
    <property type="match status" value="1"/>
</dbReference>
<gene>
    <name evidence="7" type="ORF">SAMN05216258_103239</name>
</gene>
<dbReference type="GO" id="GO:0016829">
    <property type="term" value="F:lyase activity"/>
    <property type="evidence" value="ECO:0007669"/>
    <property type="project" value="UniProtKB-KW"/>
</dbReference>
<evidence type="ECO:0000259" key="5">
    <source>
        <dbReference type="Pfam" id="PF00725"/>
    </source>
</evidence>
<feature type="domain" description="3-hydroxyacyl-CoA dehydrogenase C-terminal" evidence="5">
    <location>
        <begin position="225"/>
        <end position="309"/>
    </location>
</feature>
<accession>A0A1I3E8G9</accession>
<keyword evidence="2" id="KW-0413">Isomerase</keyword>
<evidence type="ECO:0000313" key="8">
    <source>
        <dbReference type="Proteomes" id="UP000199377"/>
    </source>
</evidence>
<feature type="domain" description="3-hydroxyacyl-CoA dehydrogenase NAD binding" evidence="6">
    <location>
        <begin position="44"/>
        <end position="217"/>
    </location>
</feature>
<dbReference type="SUPFAM" id="SSF51735">
    <property type="entry name" value="NAD(P)-binding Rossmann-fold domains"/>
    <property type="match status" value="1"/>
</dbReference>
<dbReference type="EMBL" id="FOQH01000003">
    <property type="protein sequence ID" value="SFH95246.1"/>
    <property type="molecule type" value="Genomic_DNA"/>
</dbReference>
<name>A0A1I3E8G9_9RHOB</name>
<evidence type="ECO:0000313" key="7">
    <source>
        <dbReference type="EMBL" id="SFH95246.1"/>
    </source>
</evidence>
<dbReference type="GO" id="GO:0003857">
    <property type="term" value="F:(3S)-3-hydroxyacyl-CoA dehydrogenase (NAD+) activity"/>
    <property type="evidence" value="ECO:0007669"/>
    <property type="project" value="TreeGrafter"/>
</dbReference>
<dbReference type="InterPro" id="IPR036291">
    <property type="entry name" value="NAD(P)-bd_dom_sf"/>
</dbReference>